<comment type="caution">
    <text evidence="1">The sequence shown here is derived from an EMBL/GenBank/DDBJ whole genome shotgun (WGS) entry which is preliminary data.</text>
</comment>
<keyword evidence="2" id="KW-1185">Reference proteome</keyword>
<dbReference type="AlphaFoldDB" id="A0A8S1NEZ3"/>
<protein>
    <submittedName>
        <fullName evidence="1">Uncharacterized protein</fullName>
    </submittedName>
</protein>
<proteinExistence type="predicted"/>
<dbReference type="EMBL" id="CAJJDM010000087">
    <property type="protein sequence ID" value="CAD8089839.1"/>
    <property type="molecule type" value="Genomic_DNA"/>
</dbReference>
<evidence type="ECO:0000313" key="2">
    <source>
        <dbReference type="Proteomes" id="UP000688137"/>
    </source>
</evidence>
<reference evidence="1" key="1">
    <citation type="submission" date="2021-01" db="EMBL/GenBank/DDBJ databases">
        <authorList>
            <consortium name="Genoscope - CEA"/>
            <person name="William W."/>
        </authorList>
    </citation>
    <scope>NUCLEOTIDE SEQUENCE</scope>
</reference>
<dbReference type="Proteomes" id="UP000688137">
    <property type="component" value="Unassembled WGS sequence"/>
</dbReference>
<gene>
    <name evidence="1" type="ORF">PPRIM_AZ9-3.1.T0840154</name>
</gene>
<accession>A0A8S1NEZ3</accession>
<sequence length="62" mass="7660">MTFINKKSKSNLFKLSKDRNDFLFYKFLNEENFSQTFLQQYFKRISYEGILVLGWQFNLVKY</sequence>
<evidence type="ECO:0000313" key="1">
    <source>
        <dbReference type="EMBL" id="CAD8089839.1"/>
    </source>
</evidence>
<name>A0A8S1NEZ3_PARPR</name>
<organism evidence="1 2">
    <name type="scientific">Paramecium primaurelia</name>
    <dbReference type="NCBI Taxonomy" id="5886"/>
    <lineage>
        <taxon>Eukaryota</taxon>
        <taxon>Sar</taxon>
        <taxon>Alveolata</taxon>
        <taxon>Ciliophora</taxon>
        <taxon>Intramacronucleata</taxon>
        <taxon>Oligohymenophorea</taxon>
        <taxon>Peniculida</taxon>
        <taxon>Parameciidae</taxon>
        <taxon>Paramecium</taxon>
    </lineage>
</organism>